<accession>A0A0F9M1U4</accession>
<comment type="caution">
    <text evidence="1">The sequence shown here is derived from an EMBL/GenBank/DDBJ whole genome shotgun (WGS) entry which is preliminary data.</text>
</comment>
<dbReference type="AlphaFoldDB" id="A0A0F9M1U4"/>
<reference evidence="1" key="1">
    <citation type="journal article" date="2015" name="Nature">
        <title>Complex archaea that bridge the gap between prokaryotes and eukaryotes.</title>
        <authorList>
            <person name="Spang A."/>
            <person name="Saw J.H."/>
            <person name="Jorgensen S.L."/>
            <person name="Zaremba-Niedzwiedzka K."/>
            <person name="Martijn J."/>
            <person name="Lind A.E."/>
            <person name="van Eijk R."/>
            <person name="Schleper C."/>
            <person name="Guy L."/>
            <person name="Ettema T.J."/>
        </authorList>
    </citation>
    <scope>NUCLEOTIDE SEQUENCE</scope>
</reference>
<dbReference type="EMBL" id="LAZR01009780">
    <property type="protein sequence ID" value="KKM70630.1"/>
    <property type="molecule type" value="Genomic_DNA"/>
</dbReference>
<evidence type="ECO:0000313" key="1">
    <source>
        <dbReference type="EMBL" id="KKM70630.1"/>
    </source>
</evidence>
<name>A0A0F9M1U4_9ZZZZ</name>
<protein>
    <submittedName>
        <fullName evidence="1">Uncharacterized protein</fullName>
    </submittedName>
</protein>
<sequence>MMDYTIQQAQRQDALHQAVNLAINLHIEVEATEIIKKAEEFYKFLERETEDNTGS</sequence>
<proteinExistence type="predicted"/>
<gene>
    <name evidence="1" type="ORF">LCGC14_1438780</name>
</gene>
<organism evidence="1">
    <name type="scientific">marine sediment metagenome</name>
    <dbReference type="NCBI Taxonomy" id="412755"/>
    <lineage>
        <taxon>unclassified sequences</taxon>
        <taxon>metagenomes</taxon>
        <taxon>ecological metagenomes</taxon>
    </lineage>
</organism>